<keyword evidence="13" id="KW-0675">Receptor</keyword>
<dbReference type="Gene3D" id="2.170.130.10">
    <property type="entry name" value="TonB-dependent receptor, plug domain"/>
    <property type="match status" value="1"/>
</dbReference>
<dbReference type="AlphaFoldDB" id="A0A1S8DHK8"/>
<accession>A0A1S8DHK8</accession>
<evidence type="ECO:0000256" key="10">
    <source>
        <dbReference type="SAM" id="SignalP"/>
    </source>
</evidence>
<dbReference type="InterPro" id="IPR012910">
    <property type="entry name" value="Plug_dom"/>
</dbReference>
<gene>
    <name evidence="13" type="ORF">BXT89_10440</name>
</gene>
<dbReference type="InterPro" id="IPR036942">
    <property type="entry name" value="Beta-barrel_TonB_sf"/>
</dbReference>
<comment type="caution">
    <text evidence="13">The sequence shown here is derived from an EMBL/GenBank/DDBJ whole genome shotgun (WGS) entry which is preliminary data.</text>
</comment>
<feature type="domain" description="TonB-dependent receptor plug" evidence="12">
    <location>
        <begin position="48"/>
        <end position="156"/>
    </location>
</feature>
<dbReference type="GO" id="GO:0044718">
    <property type="term" value="P:siderophore transmembrane transport"/>
    <property type="evidence" value="ECO:0007669"/>
    <property type="project" value="TreeGrafter"/>
</dbReference>
<comment type="similarity">
    <text evidence="8 9">Belongs to the TonB-dependent receptor family.</text>
</comment>
<evidence type="ECO:0000256" key="8">
    <source>
        <dbReference type="PROSITE-ProRule" id="PRU01360"/>
    </source>
</evidence>
<dbReference type="Pfam" id="PF07715">
    <property type="entry name" value="Plug"/>
    <property type="match status" value="1"/>
</dbReference>
<evidence type="ECO:0000256" key="5">
    <source>
        <dbReference type="ARBA" id="ARBA00023077"/>
    </source>
</evidence>
<protein>
    <submittedName>
        <fullName evidence="13">TonB-dependent receptor</fullName>
    </submittedName>
</protein>
<feature type="domain" description="TonB-dependent receptor-like beta-barrel" evidence="11">
    <location>
        <begin position="417"/>
        <end position="672"/>
    </location>
</feature>
<keyword evidence="5 9" id="KW-0798">TonB box</keyword>
<dbReference type="PANTHER" id="PTHR30069">
    <property type="entry name" value="TONB-DEPENDENT OUTER MEMBRANE RECEPTOR"/>
    <property type="match status" value="1"/>
</dbReference>
<evidence type="ECO:0000256" key="7">
    <source>
        <dbReference type="ARBA" id="ARBA00023237"/>
    </source>
</evidence>
<evidence type="ECO:0000256" key="1">
    <source>
        <dbReference type="ARBA" id="ARBA00004571"/>
    </source>
</evidence>
<feature type="signal peptide" evidence="10">
    <location>
        <begin position="1"/>
        <end position="21"/>
    </location>
</feature>
<dbReference type="Proteomes" id="UP000242847">
    <property type="component" value="Unassembled WGS sequence"/>
</dbReference>
<dbReference type="PANTHER" id="PTHR30069:SF27">
    <property type="entry name" value="BLL4766 PROTEIN"/>
    <property type="match status" value="1"/>
</dbReference>
<keyword evidence="2 8" id="KW-0813">Transport</keyword>
<evidence type="ECO:0000259" key="12">
    <source>
        <dbReference type="Pfam" id="PF07715"/>
    </source>
</evidence>
<keyword evidence="7 8" id="KW-0998">Cell outer membrane</keyword>
<dbReference type="EMBL" id="MUBC01000020">
    <property type="protein sequence ID" value="ONM43877.1"/>
    <property type="molecule type" value="Genomic_DNA"/>
</dbReference>
<dbReference type="InterPro" id="IPR000531">
    <property type="entry name" value="Beta-barrel_TonB"/>
</dbReference>
<dbReference type="OrthoDB" id="9758929at2"/>
<dbReference type="STRING" id="254161.SAMN05216256_11591"/>
<dbReference type="InterPro" id="IPR037066">
    <property type="entry name" value="Plug_dom_sf"/>
</dbReference>
<evidence type="ECO:0000259" key="11">
    <source>
        <dbReference type="Pfam" id="PF00593"/>
    </source>
</evidence>
<evidence type="ECO:0000256" key="6">
    <source>
        <dbReference type="ARBA" id="ARBA00023136"/>
    </source>
</evidence>
<evidence type="ECO:0000256" key="4">
    <source>
        <dbReference type="ARBA" id="ARBA00022692"/>
    </source>
</evidence>
<keyword evidence="14" id="KW-1185">Reference proteome</keyword>
<keyword evidence="10" id="KW-0732">Signal</keyword>
<keyword evidence="3 8" id="KW-1134">Transmembrane beta strand</keyword>
<reference evidence="13 14" key="1">
    <citation type="submission" date="2017-01" db="EMBL/GenBank/DDBJ databases">
        <title>Draft genome sequence of Pseudomonas pachastrellae type strain CCUG 46540T from a deep sea.</title>
        <authorList>
            <person name="Gomila M."/>
            <person name="Mulet M."/>
            <person name="Lalucat J."/>
            <person name="Garcia-Valdes E."/>
        </authorList>
    </citation>
    <scope>NUCLEOTIDE SEQUENCE [LARGE SCALE GENOMIC DNA]</scope>
    <source>
        <strain evidence="13 14">CCUG 46540</strain>
    </source>
</reference>
<keyword evidence="4 8" id="KW-0812">Transmembrane</keyword>
<dbReference type="Pfam" id="PF00593">
    <property type="entry name" value="TonB_dep_Rec_b-barrel"/>
    <property type="match status" value="1"/>
</dbReference>
<dbReference type="GO" id="GO:0009279">
    <property type="term" value="C:cell outer membrane"/>
    <property type="evidence" value="ECO:0007669"/>
    <property type="project" value="UniProtKB-SubCell"/>
</dbReference>
<name>A0A1S8DHK8_9GAMM</name>
<evidence type="ECO:0000256" key="3">
    <source>
        <dbReference type="ARBA" id="ARBA00022452"/>
    </source>
</evidence>
<dbReference type="Gene3D" id="2.40.170.20">
    <property type="entry name" value="TonB-dependent receptor, beta-barrel domain"/>
    <property type="match status" value="1"/>
</dbReference>
<sequence>MLKPRLAASAVLLCCSAPLGAQSLNDPLLDDLQLPTVLSATRLKQSPAEVPGSMTVIDRQLIRGSGARDVPELMRLVPGMMVGYSAGNLANVNYHGTNISEARRMQVLVDGRSVYRPGLATVDWTDIPLAIEDIERIEVFRGPNTAAYGANALMGVINIISTRPELSQGTRVKVTRGTRGVSDLYASQGFTFGSSQARISLIGKEDDGFDHVQDGSDYRDGRRLSALNLLGNTDLSPTQALSWQLGAKEGTNQQSNDYSVMAEPTDDSYLFDRLMYEQGFPSSDVTARDYFVQLNWKNDLSPAHRLEIKTYAQHMERLSQWRACDSPVVFSPELRQLYLAGNVYARRFNYILRNRRGYWADPAFYSDWLVNQDGLPPELLPLVDGLVAQHAAARDSAPACFNLNENLRETRYEAEVQNTIQVNDALRTVFGLNLRYDQAKSKTFFNGKVENSVGQLFGNLEYRLGERWLLHAGAMAEQDRLSDFSFSPRLAAHYFVAPSHSLRAVYSEAVRSPDMYENNAYWTYYPSGLSGAGTTGDTYYALAQGPGDLEQEQMRSYELGYNGHFHDLGLAIDVKAFYDEIDNMISQPLQVVNFEPDNSSSTRFTGIETQADWRLTAQDRLRVTYAYVDFFASNELDQRLTPRNSGSLAWLRNWAGSVESSIIYYGADALNERRFERLDGRLAKRFSLGSTSELELALNWQFRLDDEALTWGENLYDDRSHVYLSAELDF</sequence>
<organism evidence="13 14">
    <name type="scientific">Halopseudomonas pachastrellae</name>
    <dbReference type="NCBI Taxonomy" id="254161"/>
    <lineage>
        <taxon>Bacteria</taxon>
        <taxon>Pseudomonadati</taxon>
        <taxon>Pseudomonadota</taxon>
        <taxon>Gammaproteobacteria</taxon>
        <taxon>Pseudomonadales</taxon>
        <taxon>Pseudomonadaceae</taxon>
        <taxon>Halopseudomonas</taxon>
    </lineage>
</organism>
<dbReference type="PROSITE" id="PS52016">
    <property type="entry name" value="TONB_DEPENDENT_REC_3"/>
    <property type="match status" value="1"/>
</dbReference>
<feature type="chain" id="PRO_5010583541" evidence="10">
    <location>
        <begin position="22"/>
        <end position="730"/>
    </location>
</feature>
<dbReference type="GO" id="GO:0015344">
    <property type="term" value="F:siderophore uptake transmembrane transporter activity"/>
    <property type="evidence" value="ECO:0007669"/>
    <property type="project" value="TreeGrafter"/>
</dbReference>
<evidence type="ECO:0000256" key="9">
    <source>
        <dbReference type="RuleBase" id="RU003357"/>
    </source>
</evidence>
<keyword evidence="6 8" id="KW-0472">Membrane</keyword>
<comment type="subcellular location">
    <subcellularLocation>
        <location evidence="1 8">Cell outer membrane</location>
        <topology evidence="1 8">Multi-pass membrane protein</topology>
    </subcellularLocation>
</comment>
<evidence type="ECO:0000313" key="13">
    <source>
        <dbReference type="EMBL" id="ONM43877.1"/>
    </source>
</evidence>
<dbReference type="InterPro" id="IPR039426">
    <property type="entry name" value="TonB-dep_rcpt-like"/>
</dbReference>
<evidence type="ECO:0000313" key="14">
    <source>
        <dbReference type="Proteomes" id="UP000242847"/>
    </source>
</evidence>
<evidence type="ECO:0000256" key="2">
    <source>
        <dbReference type="ARBA" id="ARBA00022448"/>
    </source>
</evidence>
<proteinExistence type="inferred from homology"/>
<dbReference type="RefSeq" id="WP_083727408.1">
    <property type="nucleotide sequence ID" value="NZ_FOUD01000015.1"/>
</dbReference>
<dbReference type="SUPFAM" id="SSF56935">
    <property type="entry name" value="Porins"/>
    <property type="match status" value="1"/>
</dbReference>